<evidence type="ECO:0000313" key="4">
    <source>
        <dbReference type="Proteomes" id="UP000295083"/>
    </source>
</evidence>
<sequence length="242" mass="27945">MASILNVDFEGTIFETQRSIEESFKLTFDSLFPTSPTRRSLTDVWLHIPNPPGAAFLTAPIEEVKPQIRLSRHGFSGGLGLDGNGSFFADDDDGRRYVAAPSPEVDRAWYELLTGLNIDLEDPGEHLRRTTFRWPESRLYLTGLEVFHSLHCLDRLRQALYPEYYRHVFSNPNNPSREDHIGHCINHLRQAIQCHGDLTPMVWKLVGDKIILSTETRHMCRDFGRIHEWAAQRQTRFEDIED</sequence>
<evidence type="ECO:0000256" key="1">
    <source>
        <dbReference type="ARBA" id="ARBA00004685"/>
    </source>
</evidence>
<comment type="pathway">
    <text evidence="1">Mycotoxin biosynthesis.</text>
</comment>
<evidence type="ECO:0000256" key="2">
    <source>
        <dbReference type="ARBA" id="ARBA00035112"/>
    </source>
</evidence>
<dbReference type="AlphaFoldDB" id="A0A4R8QHZ2"/>
<dbReference type="Proteomes" id="UP000295083">
    <property type="component" value="Unassembled WGS sequence"/>
</dbReference>
<comment type="caution">
    <text evidence="3">The sequence shown here is derived from an EMBL/GenBank/DDBJ whole genome shotgun (WGS) entry which is preliminary data.</text>
</comment>
<dbReference type="Pfam" id="PF11807">
    <property type="entry name" value="UstYa"/>
    <property type="match status" value="1"/>
</dbReference>
<dbReference type="InterPro" id="IPR021765">
    <property type="entry name" value="UstYa-like"/>
</dbReference>
<reference evidence="3 4" key="1">
    <citation type="submission" date="2018-11" db="EMBL/GenBank/DDBJ databases">
        <title>Genome sequence and assembly of Colletotrichum spinosum.</title>
        <authorList>
            <person name="Gan P."/>
            <person name="Shirasu K."/>
        </authorList>
    </citation>
    <scope>NUCLEOTIDE SEQUENCE [LARGE SCALE GENOMIC DNA]</scope>
    <source>
        <strain evidence="3 4">CBS 515.97</strain>
    </source>
</reference>
<dbReference type="GO" id="GO:0043386">
    <property type="term" value="P:mycotoxin biosynthetic process"/>
    <property type="evidence" value="ECO:0007669"/>
    <property type="project" value="InterPro"/>
</dbReference>
<keyword evidence="4" id="KW-1185">Reference proteome</keyword>
<evidence type="ECO:0000313" key="3">
    <source>
        <dbReference type="EMBL" id="TDZ38512.1"/>
    </source>
</evidence>
<gene>
    <name evidence="3" type="primary">cctO-2</name>
    <name evidence="3" type="ORF">C8035_v004766</name>
</gene>
<proteinExistence type="inferred from homology"/>
<protein>
    <submittedName>
        <fullName evidence="3">Cyclochlorotine biosynthesis protein O</fullName>
    </submittedName>
</protein>
<name>A0A4R8QHZ2_9PEZI</name>
<organism evidence="3 4">
    <name type="scientific">Colletotrichum spinosum</name>
    <dbReference type="NCBI Taxonomy" id="1347390"/>
    <lineage>
        <taxon>Eukaryota</taxon>
        <taxon>Fungi</taxon>
        <taxon>Dikarya</taxon>
        <taxon>Ascomycota</taxon>
        <taxon>Pezizomycotina</taxon>
        <taxon>Sordariomycetes</taxon>
        <taxon>Hypocreomycetidae</taxon>
        <taxon>Glomerellales</taxon>
        <taxon>Glomerellaceae</taxon>
        <taxon>Colletotrichum</taxon>
        <taxon>Colletotrichum orbiculare species complex</taxon>
    </lineage>
</organism>
<comment type="similarity">
    <text evidence="2">Belongs to the ustYa family.</text>
</comment>
<dbReference type="PANTHER" id="PTHR33365">
    <property type="entry name" value="YALI0B05434P"/>
    <property type="match status" value="1"/>
</dbReference>
<accession>A0A4R8QHZ2</accession>
<dbReference type="PANTHER" id="PTHR33365:SF4">
    <property type="entry name" value="CYCLOCHLOROTINE BIOSYNTHESIS PROTEIN O"/>
    <property type="match status" value="1"/>
</dbReference>
<dbReference type="EMBL" id="QAPG01000016">
    <property type="protein sequence ID" value="TDZ38512.1"/>
    <property type="molecule type" value="Genomic_DNA"/>
</dbReference>